<reference evidence="4" key="1">
    <citation type="submission" date="2020-06" db="EMBL/GenBank/DDBJ databases">
        <authorList>
            <person name="Li T."/>
            <person name="Hu X."/>
            <person name="Zhang T."/>
            <person name="Song X."/>
            <person name="Zhang H."/>
            <person name="Dai N."/>
            <person name="Sheng W."/>
            <person name="Hou X."/>
            <person name="Wei L."/>
        </authorList>
    </citation>
    <scope>NUCLEOTIDE SEQUENCE</scope>
    <source>
        <strain evidence="4">3651</strain>
        <tissue evidence="4">Leaf</tissue>
    </source>
</reference>
<evidence type="ECO:0000256" key="2">
    <source>
        <dbReference type="SAM" id="MobiDB-lite"/>
    </source>
</evidence>
<dbReference type="Pfam" id="PF13621">
    <property type="entry name" value="Cupin_8"/>
    <property type="match status" value="2"/>
</dbReference>
<dbReference type="SMART" id="SM00558">
    <property type="entry name" value="JmjC"/>
    <property type="match status" value="1"/>
</dbReference>
<protein>
    <submittedName>
        <fullName evidence="4">Bifunctional peptidase and (3S)-lysyl hydroxylase JMJD7</fullName>
    </submittedName>
</protein>
<dbReference type="InterPro" id="IPR041667">
    <property type="entry name" value="Cupin_8"/>
</dbReference>
<feature type="domain" description="JmjC" evidence="3">
    <location>
        <begin position="120"/>
        <end position="274"/>
    </location>
</feature>
<dbReference type="InterPro" id="IPR014710">
    <property type="entry name" value="RmlC-like_jellyroll"/>
</dbReference>
<comment type="similarity">
    <text evidence="1">Belongs to the JARID1 histone demethylase family.</text>
</comment>
<evidence type="ECO:0000313" key="5">
    <source>
        <dbReference type="Proteomes" id="UP001293254"/>
    </source>
</evidence>
<organism evidence="4 5">
    <name type="scientific">Sesamum alatum</name>
    <dbReference type="NCBI Taxonomy" id="300844"/>
    <lineage>
        <taxon>Eukaryota</taxon>
        <taxon>Viridiplantae</taxon>
        <taxon>Streptophyta</taxon>
        <taxon>Embryophyta</taxon>
        <taxon>Tracheophyta</taxon>
        <taxon>Spermatophyta</taxon>
        <taxon>Magnoliopsida</taxon>
        <taxon>eudicotyledons</taxon>
        <taxon>Gunneridae</taxon>
        <taxon>Pentapetalae</taxon>
        <taxon>asterids</taxon>
        <taxon>lamiids</taxon>
        <taxon>Lamiales</taxon>
        <taxon>Pedaliaceae</taxon>
        <taxon>Sesamum</taxon>
    </lineage>
</organism>
<accession>A0AAE2CHI5</accession>
<dbReference type="EMBL" id="JACGWO010000007">
    <property type="protein sequence ID" value="KAK4422451.1"/>
    <property type="molecule type" value="Genomic_DNA"/>
</dbReference>
<dbReference type="Gene3D" id="2.60.120.10">
    <property type="entry name" value="Jelly Rolls"/>
    <property type="match status" value="2"/>
</dbReference>
<reference evidence="4" key="2">
    <citation type="journal article" date="2024" name="Plant">
        <title>Genomic evolution and insights into agronomic trait innovations of Sesamum species.</title>
        <authorList>
            <person name="Miao H."/>
            <person name="Wang L."/>
            <person name="Qu L."/>
            <person name="Liu H."/>
            <person name="Sun Y."/>
            <person name="Le M."/>
            <person name="Wang Q."/>
            <person name="Wei S."/>
            <person name="Zheng Y."/>
            <person name="Lin W."/>
            <person name="Duan Y."/>
            <person name="Cao H."/>
            <person name="Xiong S."/>
            <person name="Wang X."/>
            <person name="Wei L."/>
            <person name="Li C."/>
            <person name="Ma Q."/>
            <person name="Ju M."/>
            <person name="Zhao R."/>
            <person name="Li G."/>
            <person name="Mu C."/>
            <person name="Tian Q."/>
            <person name="Mei H."/>
            <person name="Zhang T."/>
            <person name="Gao T."/>
            <person name="Zhang H."/>
        </authorList>
    </citation>
    <scope>NUCLEOTIDE SEQUENCE</scope>
    <source>
        <strain evidence="4">3651</strain>
    </source>
</reference>
<dbReference type="SUPFAM" id="SSF51197">
    <property type="entry name" value="Clavaminate synthase-like"/>
    <property type="match status" value="1"/>
</dbReference>
<dbReference type="PANTHER" id="PTHR12461:SF99">
    <property type="entry name" value="BIFUNCTIONAL PEPTIDASE AND (3S)-LYSYL HYDROXYLASE JMJD7"/>
    <property type="match status" value="1"/>
</dbReference>
<sequence>MARSERTKPGHPTPHRPPPTPPTPLQFLRHYVTPNKPCLISAAVPHWPALSLWRSAAYLRTTLSTTAVSLHLTPTGKADSLAPHPTSPSALCFASAHVQKLPFPEALDSVLASGEEKTVAYLQQQNDCFRSEYGAVAGDCEEHIPWASEALGCSPEAVNLMYIREYPAAQYCYHQDSGEFTLEVEDPIAYVPWCSVDPYPLPEEKQSEVEKFPLYFNGPKPFEVTVKAGEMLYLPSMWFHHVRQSPDETGLTIAINYWYDMQFDIKYAYFKFLQSIPHSLSNDLGRCETRDVESSFDRSSCNSGDESDIIVSQAVGDASDNEEEQEKHVSGLGCYTCRFSYWGWIKPN</sequence>
<dbReference type="InterPro" id="IPR003347">
    <property type="entry name" value="JmjC_dom"/>
</dbReference>
<dbReference type="PANTHER" id="PTHR12461">
    <property type="entry name" value="HYPOXIA-INDUCIBLE FACTOR 1 ALPHA INHIBITOR-RELATED"/>
    <property type="match status" value="1"/>
</dbReference>
<dbReference type="AlphaFoldDB" id="A0AAE2CHI5"/>
<gene>
    <name evidence="4" type="ORF">Salat_1827600</name>
</gene>
<feature type="region of interest" description="Disordered" evidence="2">
    <location>
        <begin position="1"/>
        <end position="24"/>
    </location>
</feature>
<keyword evidence="5" id="KW-1185">Reference proteome</keyword>
<dbReference type="Proteomes" id="UP001293254">
    <property type="component" value="Unassembled WGS sequence"/>
</dbReference>
<evidence type="ECO:0000256" key="1">
    <source>
        <dbReference type="ARBA" id="ARBA00006801"/>
    </source>
</evidence>
<comment type="caution">
    <text evidence="4">The sequence shown here is derived from an EMBL/GenBank/DDBJ whole genome shotgun (WGS) entry which is preliminary data.</text>
</comment>
<proteinExistence type="inferred from homology"/>
<name>A0AAE2CHI5_9LAMI</name>
<feature type="compositionally biased region" description="Pro residues" evidence="2">
    <location>
        <begin position="11"/>
        <end position="24"/>
    </location>
</feature>
<evidence type="ECO:0000313" key="4">
    <source>
        <dbReference type="EMBL" id="KAK4422451.1"/>
    </source>
</evidence>
<dbReference type="PROSITE" id="PS51184">
    <property type="entry name" value="JMJC"/>
    <property type="match status" value="1"/>
</dbReference>
<evidence type="ECO:0000259" key="3">
    <source>
        <dbReference type="PROSITE" id="PS51184"/>
    </source>
</evidence>